<evidence type="ECO:0000313" key="5">
    <source>
        <dbReference type="Proteomes" id="UP001162741"/>
    </source>
</evidence>
<dbReference type="InterPro" id="IPR010496">
    <property type="entry name" value="AL/BT2_dom"/>
</dbReference>
<gene>
    <name evidence="4" type="ORF">MKQ68_07925</name>
</gene>
<evidence type="ECO:0000256" key="2">
    <source>
        <dbReference type="SAM" id="SignalP"/>
    </source>
</evidence>
<proteinExistence type="predicted"/>
<sequence>MVLRSKNNFIGRSLRIGFLCACGAGFAFSQASAQSQLPLQDFSSFKNAGKSWQIVGDVNTEQGKENSFKTTGGTGILVNQPTKKAHGEDLFFNLEHGDIDLELEYMMAAGANSGIYLQGRYELQLLDSWGTVAPKPGDNGGIYERWDDSKPEGQKGYQGYAPRQNASKAPGLWQKLRVSFQAPRFDASGKKISNAKMLRVELNGVLIHENIELSGPTRGAVGGNEVAAGPLRIQGDHGAVAFRNIIIKQYDKARPELSALQYKAYKGRYSRDTDYSKAKAEATGTSNLLTANASHLSQEYTLVYKGTLNVKEAGEYQLEMAVQGGNGFIIVDGKPVRNRVTLPAGNVPVEIIYSRTGDWGNPTLGLNIAGPGVRSFYIGDVITPDDTDPIILSANTNTILRSFIDVPGSQKITHAVSVGSPLKVNYTYDLDHGMLVQVWRGEFLETTPMWHERGNGTSRPMGALQRLGKPFFQLGKLAGEQAAWTADSTGSGYRPKGYVLDEQDRPTFKYQVYGASVNDQVRVSEDGHGIVREISVTNAPSDLYAKLAEGAQIESIGKDLYLVDGKAYFLQVQDAGGAKPLVRESAGVKELIVPVRGKLSYSILF</sequence>
<protein>
    <submittedName>
        <fullName evidence="4">DUF1080 domain-containing protein</fullName>
    </submittedName>
</protein>
<dbReference type="RefSeq" id="WP_264282825.1">
    <property type="nucleotide sequence ID" value="NZ_CP107006.1"/>
</dbReference>
<feature type="region of interest" description="Disordered" evidence="1">
    <location>
        <begin position="141"/>
        <end position="165"/>
    </location>
</feature>
<dbReference type="Pfam" id="PF06439">
    <property type="entry name" value="3keto-disac_hyd"/>
    <property type="match status" value="1"/>
</dbReference>
<keyword evidence="5" id="KW-1185">Reference proteome</keyword>
<feature type="compositionally biased region" description="Basic and acidic residues" evidence="1">
    <location>
        <begin position="144"/>
        <end position="153"/>
    </location>
</feature>
<organism evidence="4 5">
    <name type="scientific">Chitinophaga horti</name>
    <dbReference type="NCBI Taxonomy" id="2920382"/>
    <lineage>
        <taxon>Bacteria</taxon>
        <taxon>Pseudomonadati</taxon>
        <taxon>Bacteroidota</taxon>
        <taxon>Chitinophagia</taxon>
        <taxon>Chitinophagales</taxon>
        <taxon>Chitinophagaceae</taxon>
        <taxon>Chitinophaga</taxon>
    </lineage>
</organism>
<reference evidence="4" key="1">
    <citation type="submission" date="2022-10" db="EMBL/GenBank/DDBJ databases">
        <title>Chitinophaga sp. nov., isolated from soil.</title>
        <authorList>
            <person name="Jeon C.O."/>
        </authorList>
    </citation>
    <scope>NUCLEOTIDE SEQUENCE</scope>
    <source>
        <strain evidence="4">R8</strain>
    </source>
</reference>
<evidence type="ECO:0000259" key="3">
    <source>
        <dbReference type="Pfam" id="PF06439"/>
    </source>
</evidence>
<name>A0ABY6J687_9BACT</name>
<dbReference type="EMBL" id="CP107006">
    <property type="protein sequence ID" value="UYQ95020.1"/>
    <property type="molecule type" value="Genomic_DNA"/>
</dbReference>
<feature type="signal peptide" evidence="2">
    <location>
        <begin position="1"/>
        <end position="33"/>
    </location>
</feature>
<evidence type="ECO:0000313" key="4">
    <source>
        <dbReference type="EMBL" id="UYQ95020.1"/>
    </source>
</evidence>
<dbReference type="Gene3D" id="2.60.120.560">
    <property type="entry name" value="Exo-inulinase, domain 1"/>
    <property type="match status" value="1"/>
</dbReference>
<feature type="domain" description="3-keto-alpha-glucoside-1,2-lyase/3-keto-2-hydroxy-glucal hydratase" evidence="3">
    <location>
        <begin position="52"/>
        <end position="248"/>
    </location>
</feature>
<accession>A0ABY6J687</accession>
<evidence type="ECO:0000256" key="1">
    <source>
        <dbReference type="SAM" id="MobiDB-lite"/>
    </source>
</evidence>
<dbReference type="Proteomes" id="UP001162741">
    <property type="component" value="Chromosome"/>
</dbReference>
<feature type="chain" id="PRO_5046250749" evidence="2">
    <location>
        <begin position="34"/>
        <end position="605"/>
    </location>
</feature>
<keyword evidence="2" id="KW-0732">Signal</keyword>